<dbReference type="Gene3D" id="3.30.70.270">
    <property type="match status" value="1"/>
</dbReference>
<evidence type="ECO:0000313" key="9">
    <source>
        <dbReference type="EMBL" id="RVU32856.1"/>
    </source>
</evidence>
<dbReference type="PROSITE" id="PS50887">
    <property type="entry name" value="GGDEF"/>
    <property type="match status" value="1"/>
</dbReference>
<feature type="domain" description="GGDEF" evidence="8">
    <location>
        <begin position="1092"/>
        <end position="1224"/>
    </location>
</feature>
<feature type="domain" description="PAS" evidence="4">
    <location>
        <begin position="931"/>
        <end position="979"/>
    </location>
</feature>
<dbReference type="Proteomes" id="UP000282818">
    <property type="component" value="Unassembled WGS sequence"/>
</dbReference>
<dbReference type="SUPFAM" id="SSF47757">
    <property type="entry name" value="Chemotaxis receptor methyltransferase CheR, N-terminal domain"/>
    <property type="match status" value="1"/>
</dbReference>
<dbReference type="Gene3D" id="3.40.50.180">
    <property type="entry name" value="Methylesterase CheB, C-terminal domain"/>
    <property type="match status" value="1"/>
</dbReference>
<dbReference type="EMBL" id="SACQ01000001">
    <property type="protein sequence ID" value="RVU32856.1"/>
    <property type="molecule type" value="Genomic_DNA"/>
</dbReference>
<dbReference type="SUPFAM" id="SSF55785">
    <property type="entry name" value="PYP-like sensor domain (PAS domain)"/>
    <property type="match status" value="2"/>
</dbReference>
<dbReference type="GO" id="GO:0008984">
    <property type="term" value="F:protein-glutamate methylesterase activity"/>
    <property type="evidence" value="ECO:0007669"/>
    <property type="project" value="InterPro"/>
</dbReference>
<organism evidence="9 10">
    <name type="scientific">Neptunomonas marina</name>
    <dbReference type="NCBI Taxonomy" id="1815562"/>
    <lineage>
        <taxon>Bacteria</taxon>
        <taxon>Pseudomonadati</taxon>
        <taxon>Pseudomonadota</taxon>
        <taxon>Gammaproteobacteria</taxon>
        <taxon>Oceanospirillales</taxon>
        <taxon>Oceanospirillaceae</taxon>
        <taxon>Neptunomonas</taxon>
    </lineage>
</organism>
<dbReference type="InterPro" id="IPR022641">
    <property type="entry name" value="CheR_N"/>
</dbReference>
<dbReference type="SMART" id="SM00138">
    <property type="entry name" value="MeTrc"/>
    <property type="match status" value="1"/>
</dbReference>
<keyword evidence="2" id="KW-0145">Chemotaxis</keyword>
<dbReference type="Gene3D" id="3.20.20.450">
    <property type="entry name" value="EAL domain"/>
    <property type="match status" value="1"/>
</dbReference>
<dbReference type="SMART" id="SM00052">
    <property type="entry name" value="EAL"/>
    <property type="match status" value="1"/>
</dbReference>
<dbReference type="SMART" id="SM00086">
    <property type="entry name" value="PAC"/>
    <property type="match status" value="1"/>
</dbReference>
<reference evidence="9 10" key="1">
    <citation type="submission" date="2019-01" db="EMBL/GenBank/DDBJ databases">
        <authorList>
            <person name="Chen W.-M."/>
        </authorList>
    </citation>
    <scope>NUCLEOTIDE SEQUENCE [LARGE SCALE GENOMIC DNA]</scope>
    <source>
        <strain evidence="9 10">HPM-16</strain>
    </source>
</reference>
<evidence type="ECO:0000256" key="2">
    <source>
        <dbReference type="PROSITE-ProRule" id="PRU00050"/>
    </source>
</evidence>
<dbReference type="GO" id="GO:0008757">
    <property type="term" value="F:S-adenosylmethionine-dependent methyltransferase activity"/>
    <property type="evidence" value="ECO:0007669"/>
    <property type="project" value="InterPro"/>
</dbReference>
<dbReference type="Pfam" id="PF13596">
    <property type="entry name" value="PAS_10"/>
    <property type="match status" value="1"/>
</dbReference>
<evidence type="ECO:0000259" key="6">
    <source>
        <dbReference type="PROSITE" id="PS50123"/>
    </source>
</evidence>
<dbReference type="Pfam" id="PF00990">
    <property type="entry name" value="GGDEF"/>
    <property type="match status" value="1"/>
</dbReference>
<evidence type="ECO:0000259" key="7">
    <source>
        <dbReference type="PROSITE" id="PS50883"/>
    </source>
</evidence>
<dbReference type="InterPro" id="IPR001633">
    <property type="entry name" value="EAL_dom"/>
</dbReference>
<dbReference type="GO" id="GO:0006935">
    <property type="term" value="P:chemotaxis"/>
    <property type="evidence" value="ECO:0007669"/>
    <property type="project" value="UniProtKB-UniRule"/>
</dbReference>
<dbReference type="NCBIfam" id="TIGR00254">
    <property type="entry name" value="GGDEF"/>
    <property type="match status" value="1"/>
</dbReference>
<dbReference type="InterPro" id="IPR001610">
    <property type="entry name" value="PAC"/>
</dbReference>
<accession>A0A437QEC7</accession>
<dbReference type="InterPro" id="IPR000673">
    <property type="entry name" value="Sig_transdc_resp-reg_Me-estase"/>
</dbReference>
<evidence type="ECO:0000256" key="3">
    <source>
        <dbReference type="SAM" id="Coils"/>
    </source>
</evidence>
<dbReference type="InterPro" id="IPR029787">
    <property type="entry name" value="Nucleotide_cyclase"/>
</dbReference>
<dbReference type="PANTHER" id="PTHR44757:SF2">
    <property type="entry name" value="BIOFILM ARCHITECTURE MAINTENANCE PROTEIN MBAA"/>
    <property type="match status" value="1"/>
</dbReference>
<comment type="cofactor">
    <cofactor evidence="1">
        <name>Mg(2+)</name>
        <dbReference type="ChEBI" id="CHEBI:18420"/>
    </cofactor>
</comment>
<dbReference type="Pfam" id="PF00563">
    <property type="entry name" value="EAL"/>
    <property type="match status" value="1"/>
</dbReference>
<dbReference type="PROSITE" id="PS50112">
    <property type="entry name" value="PAS"/>
    <property type="match status" value="2"/>
</dbReference>
<dbReference type="Pfam" id="PF01339">
    <property type="entry name" value="CheB_methylest"/>
    <property type="match status" value="1"/>
</dbReference>
<evidence type="ECO:0000313" key="10">
    <source>
        <dbReference type="Proteomes" id="UP000282818"/>
    </source>
</evidence>
<proteinExistence type="predicted"/>
<keyword evidence="2" id="KW-0378">Hydrolase</keyword>
<dbReference type="SUPFAM" id="SSF55073">
    <property type="entry name" value="Nucleotide cyclase"/>
    <property type="match status" value="1"/>
</dbReference>
<dbReference type="NCBIfam" id="TIGR00229">
    <property type="entry name" value="sensory_box"/>
    <property type="match status" value="2"/>
</dbReference>
<dbReference type="CDD" id="cd01948">
    <property type="entry name" value="EAL"/>
    <property type="match status" value="1"/>
</dbReference>
<dbReference type="Pfam" id="PF13426">
    <property type="entry name" value="PAS_9"/>
    <property type="match status" value="1"/>
</dbReference>
<feature type="domain" description="CheR-type methyltransferase" evidence="6">
    <location>
        <begin position="196"/>
        <end position="469"/>
    </location>
</feature>
<feature type="domain" description="CheB-type methylesterase" evidence="5">
    <location>
        <begin position="8"/>
        <end position="197"/>
    </location>
</feature>
<dbReference type="InterPro" id="IPR000160">
    <property type="entry name" value="GGDEF_dom"/>
</dbReference>
<name>A0A437QEC7_9GAMM</name>
<dbReference type="Pfam" id="PF01739">
    <property type="entry name" value="CheR"/>
    <property type="match status" value="1"/>
</dbReference>
<comment type="caution">
    <text evidence="9">The sequence shown here is derived from an EMBL/GenBank/DDBJ whole genome shotgun (WGS) entry which is preliminary data.</text>
</comment>
<dbReference type="PROSITE" id="PS50123">
    <property type="entry name" value="CHER"/>
    <property type="match status" value="1"/>
</dbReference>
<evidence type="ECO:0000256" key="1">
    <source>
        <dbReference type="ARBA" id="ARBA00001946"/>
    </source>
</evidence>
<gene>
    <name evidence="9" type="ORF">EOE65_04155</name>
</gene>
<dbReference type="InterPro" id="IPR000014">
    <property type="entry name" value="PAS"/>
</dbReference>
<dbReference type="CDD" id="cd01949">
    <property type="entry name" value="GGDEF"/>
    <property type="match status" value="1"/>
</dbReference>
<keyword evidence="10" id="KW-1185">Reference proteome</keyword>
<keyword evidence="3" id="KW-0175">Coiled coil</keyword>
<dbReference type="CDD" id="cd16434">
    <property type="entry name" value="CheB-CheR_fusion"/>
    <property type="match status" value="1"/>
</dbReference>
<dbReference type="InterPro" id="IPR013656">
    <property type="entry name" value="PAS_4"/>
</dbReference>
<dbReference type="InterPro" id="IPR035909">
    <property type="entry name" value="CheB_C"/>
</dbReference>
<dbReference type="SMART" id="SM00267">
    <property type="entry name" value="GGDEF"/>
    <property type="match status" value="1"/>
</dbReference>
<feature type="domain" description="PAS" evidence="4">
    <location>
        <begin position="813"/>
        <end position="867"/>
    </location>
</feature>
<dbReference type="PROSITE" id="PS50883">
    <property type="entry name" value="EAL"/>
    <property type="match status" value="1"/>
</dbReference>
<dbReference type="PROSITE" id="PS50122">
    <property type="entry name" value="CHEB"/>
    <property type="match status" value="1"/>
</dbReference>
<dbReference type="CDD" id="cd00130">
    <property type="entry name" value="PAS"/>
    <property type="match status" value="2"/>
</dbReference>
<dbReference type="Pfam" id="PF03705">
    <property type="entry name" value="CheR_N"/>
    <property type="match status" value="1"/>
</dbReference>
<evidence type="ECO:0000259" key="4">
    <source>
        <dbReference type="PROSITE" id="PS50112"/>
    </source>
</evidence>
<protein>
    <submittedName>
        <fullName evidence="9">EAL domain-containing protein</fullName>
    </submittedName>
</protein>
<feature type="domain" description="EAL" evidence="7">
    <location>
        <begin position="1233"/>
        <end position="1488"/>
    </location>
</feature>
<dbReference type="Gene3D" id="3.30.450.20">
    <property type="entry name" value="PAS domain"/>
    <property type="match status" value="2"/>
</dbReference>
<dbReference type="PANTHER" id="PTHR44757">
    <property type="entry name" value="DIGUANYLATE CYCLASE DGCP"/>
    <property type="match status" value="1"/>
</dbReference>
<dbReference type="InterPro" id="IPR029063">
    <property type="entry name" value="SAM-dependent_MTases_sf"/>
</dbReference>
<dbReference type="PRINTS" id="PR00996">
    <property type="entry name" value="CHERMTFRASE"/>
</dbReference>
<dbReference type="Pfam" id="PF08448">
    <property type="entry name" value="PAS_4"/>
    <property type="match status" value="1"/>
</dbReference>
<dbReference type="SMART" id="SM00091">
    <property type="entry name" value="PAS"/>
    <property type="match status" value="3"/>
</dbReference>
<dbReference type="GO" id="GO:0000156">
    <property type="term" value="F:phosphorelay response regulator activity"/>
    <property type="evidence" value="ECO:0007669"/>
    <property type="project" value="InterPro"/>
</dbReference>
<dbReference type="InterPro" id="IPR022642">
    <property type="entry name" value="CheR_C"/>
</dbReference>
<dbReference type="InterPro" id="IPR035919">
    <property type="entry name" value="EAL_sf"/>
</dbReference>
<evidence type="ECO:0000259" key="5">
    <source>
        <dbReference type="PROSITE" id="PS50122"/>
    </source>
</evidence>
<sequence>MNMEGQLSVSRVPVIAIGASAGGLEAVSELLSYIAPDISYAIVVLQHLSPDHRSMMPELLDRATDLDVVPLKSQTRPEAGCVYVVPAGKNAYVEDDYMMLSDAPPEIAPKPSINAFFSSLARFYSQDAIGVILSGTGTDGTEGLQAIQARGGITITQTLESAKYDGMPKSALDAGVSDYSLSPKEIANKLTALSSEQDQDPEIPTSILEEIVALLQRQGQVDFSGYKLGTLSRRICRRMASTDCEQMDRYLALLKSSSEEVDLLAKDILISVTAFFRDQDAFSSLRKLIIEQSKVLGNDDEYRVWVAGCATGEEAYSVAILILEALRDADKRCQVQVFATDIDEQALLVARQGMYSEASLKTVSQELIDRYFIYRGDGKYEAGKTLRDIIIFARHNLISDPPFLRLNLVTCRNVLIYLDNKTQSRVLQRFNFALNDDGGLFLGRSESIAQAESLFNYVDRRERIFQKTGGGRPGFNKSLKARLGEVSVQRRESPQLLVNAVTDALTATAALCTVDGKVLQTSGKVELFFQFPVGSSDTVLIDVITPVFKSDVMSMLHLLKKSGEPQKSRPMLFADKTWQVLLSYTKVSGENRVLLLIMPHEQVTVAKPDAHVSQYYTDELQVTQEQLQSLIEELATANEEMQSLNEEAQASNEELQATNEELEAANEELQSTNEELVSVNDELSTKTQQLSTLNAEYIHLYDSLDFPVLVFDESLHLVRFNSAATFAFNLRPNALNTSLERIHFPTYLSDVAGLLALALNQCEKQEQLVENNERFYQIVVNPGLDDQGSTKFVVLNLIDVTDIHTTRHELDETETRLQTVMDNTTVLIAMKDLRGRYIYVNEAFMTGYGLTDSDYHMKSDFDLFPDEFAAQLWASDLRAIRTLGRVESELSLLVGEEMRHYSTRHIMLRDHAGQPSILIVESEDVTARKKAEEKLKIAAKVYQQAGEAIVVTDKNAHILSVNEAFTDITGYNEEEALGKRIGSLLNSGRHSKDFFLTLWQAINEKGHWQGEIWNKRKNGDIYPEWLTINRILNEVDDTDYFIAVFSDISNLKDSQRKVEFLATHDALTGLPNRNLFSDRLENAIARSKRSGSILAVLYLDLDNFKSINDTLGHDTGDELLVEVSQLLLSTVRDVDTVSRLGGDEFTVILGECEPADARDVAERIITALDNPIQLGNRRVFTSTSIGISLFPSDATDANGLLKSADTAMYKAKETGRNRYCFFHSEMRDVLLRQSTLESSLKEAIRHRQFRLVYQPKFSALDEGKIVGAEALLRWHDPSVGDISPAEFVPIAERGSAIIELSNVALEMLAEQIARWLNTGVHVPKISFNVSAQCLKMEGYANELTSMIDQYMVPYELFKLELTESSLMDSSSITFDNLNRLTESGFEISIDDFGTGYSSLSYLKQLPLSEIKIDKSFVDGLGSDEDDEAICQAILSIAQALGLSVVAEGVENAVQQAWLKEKGCDYLQGYLLAKPLENHDFEKLLVLRN</sequence>
<dbReference type="InterPro" id="IPR043128">
    <property type="entry name" value="Rev_trsase/Diguanyl_cyclase"/>
</dbReference>
<dbReference type="Gene3D" id="3.40.50.150">
    <property type="entry name" value="Vaccinia Virus protein VP39"/>
    <property type="match status" value="1"/>
</dbReference>
<dbReference type="SUPFAM" id="SSF52738">
    <property type="entry name" value="Methylesterase CheB, C-terminal domain"/>
    <property type="match status" value="1"/>
</dbReference>
<dbReference type="InterPro" id="IPR035965">
    <property type="entry name" value="PAS-like_dom_sf"/>
</dbReference>
<feature type="active site" evidence="2">
    <location>
        <position position="20"/>
    </location>
</feature>
<dbReference type="GO" id="GO:0005737">
    <property type="term" value="C:cytoplasm"/>
    <property type="evidence" value="ECO:0007669"/>
    <property type="project" value="InterPro"/>
</dbReference>
<dbReference type="SUPFAM" id="SSF53335">
    <property type="entry name" value="S-adenosyl-L-methionine-dependent methyltransferases"/>
    <property type="match status" value="1"/>
</dbReference>
<dbReference type="InterPro" id="IPR000780">
    <property type="entry name" value="CheR_MeTrfase"/>
</dbReference>
<dbReference type="FunFam" id="3.30.70.270:FF:000001">
    <property type="entry name" value="Diguanylate cyclase domain protein"/>
    <property type="match status" value="1"/>
</dbReference>
<feature type="active site" evidence="2">
    <location>
        <position position="47"/>
    </location>
</feature>
<feature type="coiled-coil region" evidence="3">
    <location>
        <begin position="620"/>
        <end position="689"/>
    </location>
</feature>
<feature type="active site" evidence="2">
    <location>
        <position position="139"/>
    </location>
</feature>
<dbReference type="SUPFAM" id="SSF141868">
    <property type="entry name" value="EAL domain-like"/>
    <property type="match status" value="1"/>
</dbReference>
<dbReference type="InterPro" id="IPR052155">
    <property type="entry name" value="Biofilm_reg_signaling"/>
</dbReference>
<evidence type="ECO:0000259" key="8">
    <source>
        <dbReference type="PROSITE" id="PS50887"/>
    </source>
</evidence>